<evidence type="ECO:0000256" key="1">
    <source>
        <dbReference type="SAM" id="MobiDB-lite"/>
    </source>
</evidence>
<accession>A0AAV4NLQ6</accession>
<gene>
    <name evidence="2" type="ORF">CEXT_401501</name>
</gene>
<name>A0AAV4NLQ6_CAEEX</name>
<evidence type="ECO:0000313" key="3">
    <source>
        <dbReference type="Proteomes" id="UP001054945"/>
    </source>
</evidence>
<organism evidence="2 3">
    <name type="scientific">Caerostris extrusa</name>
    <name type="common">Bark spider</name>
    <name type="synonym">Caerostris bankana</name>
    <dbReference type="NCBI Taxonomy" id="172846"/>
    <lineage>
        <taxon>Eukaryota</taxon>
        <taxon>Metazoa</taxon>
        <taxon>Ecdysozoa</taxon>
        <taxon>Arthropoda</taxon>
        <taxon>Chelicerata</taxon>
        <taxon>Arachnida</taxon>
        <taxon>Araneae</taxon>
        <taxon>Araneomorphae</taxon>
        <taxon>Entelegynae</taxon>
        <taxon>Araneoidea</taxon>
        <taxon>Araneidae</taxon>
        <taxon>Caerostris</taxon>
    </lineage>
</organism>
<proteinExistence type="predicted"/>
<dbReference type="Proteomes" id="UP001054945">
    <property type="component" value="Unassembled WGS sequence"/>
</dbReference>
<sequence>MKLQFLSSSAKQKACKKPCEQVRTVIHQSNCSSPIPLSAPQNNLRRMCQQGVAEEKDNPGIREATTPGAPDHLSVRRHLSADERWSSRESLFARNETRGRWWSDWMRTSFSTPGRLSR</sequence>
<feature type="region of interest" description="Disordered" evidence="1">
    <location>
        <begin position="52"/>
        <end position="72"/>
    </location>
</feature>
<keyword evidence="3" id="KW-1185">Reference proteome</keyword>
<dbReference type="AlphaFoldDB" id="A0AAV4NLQ6"/>
<comment type="caution">
    <text evidence="2">The sequence shown here is derived from an EMBL/GenBank/DDBJ whole genome shotgun (WGS) entry which is preliminary data.</text>
</comment>
<reference evidence="2 3" key="1">
    <citation type="submission" date="2021-06" db="EMBL/GenBank/DDBJ databases">
        <title>Caerostris extrusa draft genome.</title>
        <authorList>
            <person name="Kono N."/>
            <person name="Arakawa K."/>
        </authorList>
    </citation>
    <scope>NUCLEOTIDE SEQUENCE [LARGE SCALE GENOMIC DNA]</scope>
</reference>
<dbReference type="EMBL" id="BPLR01003450">
    <property type="protein sequence ID" value="GIX84768.1"/>
    <property type="molecule type" value="Genomic_DNA"/>
</dbReference>
<protein>
    <submittedName>
        <fullName evidence="2">Uncharacterized protein</fullName>
    </submittedName>
</protein>
<evidence type="ECO:0000313" key="2">
    <source>
        <dbReference type="EMBL" id="GIX84768.1"/>
    </source>
</evidence>